<evidence type="ECO:0000313" key="2">
    <source>
        <dbReference type="Proteomes" id="UP001240697"/>
    </source>
</evidence>
<accession>A0ABY8SKR0</accession>
<organism evidence="1 2">
    <name type="scientific">Comamonas resistens</name>
    <dbReference type="NCBI Taxonomy" id="3046670"/>
    <lineage>
        <taxon>Bacteria</taxon>
        <taxon>Pseudomonadati</taxon>
        <taxon>Pseudomonadota</taxon>
        <taxon>Betaproteobacteria</taxon>
        <taxon>Burkholderiales</taxon>
        <taxon>Comamonadaceae</taxon>
        <taxon>Comamonas</taxon>
    </lineage>
</organism>
<gene>
    <name evidence="1" type="ORF">QMY55_14085</name>
</gene>
<dbReference type="Proteomes" id="UP001240697">
    <property type="component" value="Chromosome"/>
</dbReference>
<name>A0ABY8SKR0_9BURK</name>
<dbReference type="RefSeq" id="WP_283484824.1">
    <property type="nucleotide sequence ID" value="NZ_CP125947.1"/>
</dbReference>
<evidence type="ECO:0000313" key="1">
    <source>
        <dbReference type="EMBL" id="WHS63667.1"/>
    </source>
</evidence>
<protein>
    <submittedName>
        <fullName evidence="1">Uncharacterized protein</fullName>
    </submittedName>
</protein>
<dbReference type="EMBL" id="CP125947">
    <property type="protein sequence ID" value="WHS63667.1"/>
    <property type="molecule type" value="Genomic_DNA"/>
</dbReference>
<keyword evidence="2" id="KW-1185">Reference proteome</keyword>
<proteinExistence type="predicted"/>
<reference evidence="1 2" key="1">
    <citation type="submission" date="2023-05" db="EMBL/GenBank/DDBJ databases">
        <authorList>
            <person name="Yin Y."/>
            <person name="Lu Z."/>
        </authorList>
    </citation>
    <scope>NUCLEOTIDE SEQUENCE [LARGE SCALE GENOMIC DNA]</scope>
    <source>
        <strain evidence="1 2">ZM22</strain>
    </source>
</reference>
<sequence>MFEHIQPPCTMKQSSCQTHSHTLSRQMQHIAAVNDMAFGGYWKLENQTTVWVVDVCTRLARVDALIAAQPSLPRFCVTALSAAQLWSPVSS</sequence>